<sequence length="336" mass="36609">MHKVVVCLTAILYMTADLVATGTSEAKSETGELVLYTSHATDWTEPIISEFEKHTGITVTLVSGGTGDLIERIHSEKEAPVADILWGGGSDSYQAIINLLQPYAHKHMSKVLDVTRDPGNRWHGTTIDPMVIIYNPTLVEEASAPKGWADLLNPAFKGNIAHADPERSGSAFMALVIQLLSMGGDNETGWTYMKRFVEALDGKVLTSSSAVYEGVADGRYAVGITYEEAALKSARAGADLKVVYPVEGSSKVPSPIAIIKGARNLGNARKFVDYILSKEVQTVMGDINRRTVRTDIQLPANMVPNNKLGDIPYDPLWVGGNKQRLLDRWNQLIDAQ</sequence>
<dbReference type="PIRSF" id="PIRSF002825">
    <property type="entry name" value="CfbpA"/>
    <property type="match status" value="1"/>
</dbReference>
<proteinExistence type="predicted"/>
<keyword evidence="1" id="KW-0732">Signal</keyword>
<evidence type="ECO:0000313" key="3">
    <source>
        <dbReference type="Proteomes" id="UP000829708"/>
    </source>
</evidence>
<dbReference type="RefSeq" id="WP_244772112.1">
    <property type="nucleotide sequence ID" value="NZ_CP094929.1"/>
</dbReference>
<organism evidence="2 3">
    <name type="scientific">Sphaerochaeta associata</name>
    <dbReference type="NCBI Taxonomy" id="1129264"/>
    <lineage>
        <taxon>Bacteria</taxon>
        <taxon>Pseudomonadati</taxon>
        <taxon>Spirochaetota</taxon>
        <taxon>Spirochaetia</taxon>
        <taxon>Spirochaetales</taxon>
        <taxon>Sphaerochaetaceae</taxon>
        <taxon>Sphaerochaeta</taxon>
    </lineage>
</organism>
<dbReference type="Pfam" id="PF13416">
    <property type="entry name" value="SBP_bac_8"/>
    <property type="match status" value="1"/>
</dbReference>
<dbReference type="EMBL" id="CP094929">
    <property type="protein sequence ID" value="UOM50725.1"/>
    <property type="molecule type" value="Genomic_DNA"/>
</dbReference>
<dbReference type="Proteomes" id="UP000829708">
    <property type="component" value="Chromosome"/>
</dbReference>
<evidence type="ECO:0000313" key="2">
    <source>
        <dbReference type="EMBL" id="UOM50725.1"/>
    </source>
</evidence>
<dbReference type="InterPro" id="IPR006059">
    <property type="entry name" value="SBP"/>
</dbReference>
<keyword evidence="3" id="KW-1185">Reference proteome</keyword>
<dbReference type="Gene3D" id="3.40.190.10">
    <property type="entry name" value="Periplasmic binding protein-like II"/>
    <property type="match status" value="2"/>
</dbReference>
<dbReference type="PANTHER" id="PTHR30006:SF2">
    <property type="entry name" value="ABC TRANSPORTER SUBSTRATE-BINDING PROTEIN"/>
    <property type="match status" value="1"/>
</dbReference>
<dbReference type="InterPro" id="IPR026045">
    <property type="entry name" value="Ferric-bd"/>
</dbReference>
<dbReference type="SUPFAM" id="SSF53850">
    <property type="entry name" value="Periplasmic binding protein-like II"/>
    <property type="match status" value="1"/>
</dbReference>
<dbReference type="CDD" id="cd13546">
    <property type="entry name" value="PBP2_BitB"/>
    <property type="match status" value="1"/>
</dbReference>
<evidence type="ECO:0000256" key="1">
    <source>
        <dbReference type="ARBA" id="ARBA00022729"/>
    </source>
</evidence>
<protein>
    <submittedName>
        <fullName evidence="2">ABC transporter substrate-binding protein</fullName>
    </submittedName>
</protein>
<gene>
    <name evidence="2" type="ORF">MUG09_14265</name>
</gene>
<reference evidence="3" key="1">
    <citation type="journal article" date="2024" name="J Bioinform Genom">
        <title>Complete genome sequence of the type strain bacterium Sphaerochaeta associata GLS2t (VKM B-2742)t.</title>
        <authorList>
            <person name="Troshina O.Y."/>
            <person name="Tepeeva A.N."/>
            <person name="Arzamasceva V.O."/>
            <person name="Whitman W.B."/>
            <person name="Varghese N."/>
            <person name="Shapiro N."/>
            <person name="Woyke T."/>
            <person name="Kripides N.C."/>
            <person name="Vasilenko O.V."/>
        </authorList>
    </citation>
    <scope>NUCLEOTIDE SEQUENCE [LARGE SCALE GENOMIC DNA]</scope>
    <source>
        <strain evidence="3">GLS2T</strain>
    </source>
</reference>
<name>A0ABY4D9T6_9SPIR</name>
<dbReference type="PANTHER" id="PTHR30006">
    <property type="entry name" value="THIAMINE-BINDING PERIPLASMIC PROTEIN-RELATED"/>
    <property type="match status" value="1"/>
</dbReference>
<accession>A0ABY4D9T6</accession>